<dbReference type="PANTHER" id="PTHR23139">
    <property type="entry name" value="RNA-BINDING PROTEIN"/>
    <property type="match status" value="1"/>
</dbReference>
<feature type="non-terminal residue" evidence="4">
    <location>
        <position position="79"/>
    </location>
</feature>
<sequence>ELVDDEEYKEILEDIIEECSKYVKIEDVKIPRPKKNQKGRIHSKASESVEGLGKVFIKFEQIEDCGQALSAIAGRQFAS</sequence>
<dbReference type="GO" id="GO:0006397">
    <property type="term" value="P:mRNA processing"/>
    <property type="evidence" value="ECO:0007669"/>
    <property type="project" value="UniProtKB-KW"/>
</dbReference>
<dbReference type="EMBL" id="GL883159">
    <property type="protein sequence ID" value="EGF99443.1"/>
    <property type="molecule type" value="Genomic_DNA"/>
</dbReference>
<dbReference type="InParanoid" id="F4S7D4"/>
<dbReference type="eggNOG" id="KOG0120">
    <property type="taxonomic scope" value="Eukaryota"/>
</dbReference>
<dbReference type="SUPFAM" id="SSF54928">
    <property type="entry name" value="RNA-binding domain, RBD"/>
    <property type="match status" value="1"/>
</dbReference>
<protein>
    <recommendedName>
        <fullName evidence="6">RRM domain-containing protein</fullName>
    </recommendedName>
</protein>
<keyword evidence="5" id="KW-1185">Reference proteome</keyword>
<dbReference type="InterPro" id="IPR035979">
    <property type="entry name" value="RBD_domain_sf"/>
</dbReference>
<dbReference type="InterPro" id="IPR012677">
    <property type="entry name" value="Nucleotide-bd_a/b_plait_sf"/>
</dbReference>
<dbReference type="GeneID" id="18927164"/>
<dbReference type="OrthoDB" id="10266058at2759"/>
<dbReference type="GO" id="GO:0003723">
    <property type="term" value="F:RNA binding"/>
    <property type="evidence" value="ECO:0007669"/>
    <property type="project" value="UniProtKB-KW"/>
</dbReference>
<dbReference type="KEGG" id="mlr:MELLADRAFT_31912"/>
<evidence type="ECO:0000256" key="1">
    <source>
        <dbReference type="ARBA" id="ARBA00022664"/>
    </source>
</evidence>
<dbReference type="Proteomes" id="UP000001072">
    <property type="component" value="Unassembled WGS sequence"/>
</dbReference>
<name>F4S7D4_MELLP</name>
<proteinExistence type="predicted"/>
<gene>
    <name evidence="4" type="ORF">MELLADRAFT_31912</name>
</gene>
<evidence type="ECO:0000256" key="2">
    <source>
        <dbReference type="ARBA" id="ARBA00022884"/>
    </source>
</evidence>
<evidence type="ECO:0000313" key="5">
    <source>
        <dbReference type="Proteomes" id="UP000001072"/>
    </source>
</evidence>
<dbReference type="Gene3D" id="3.30.70.330">
    <property type="match status" value="1"/>
</dbReference>
<evidence type="ECO:0000313" key="4">
    <source>
        <dbReference type="EMBL" id="EGF99443.1"/>
    </source>
</evidence>
<reference evidence="5" key="1">
    <citation type="journal article" date="2011" name="Proc. Natl. Acad. Sci. U.S.A.">
        <title>Obligate biotrophy features unraveled by the genomic analysis of rust fungi.</title>
        <authorList>
            <person name="Duplessis S."/>
            <person name="Cuomo C.A."/>
            <person name="Lin Y.-C."/>
            <person name="Aerts A."/>
            <person name="Tisserant E."/>
            <person name="Veneault-Fourrey C."/>
            <person name="Joly D.L."/>
            <person name="Hacquard S."/>
            <person name="Amselem J."/>
            <person name="Cantarel B.L."/>
            <person name="Chiu R."/>
            <person name="Coutinho P.M."/>
            <person name="Feau N."/>
            <person name="Field M."/>
            <person name="Frey P."/>
            <person name="Gelhaye E."/>
            <person name="Goldberg J."/>
            <person name="Grabherr M.G."/>
            <person name="Kodira C.D."/>
            <person name="Kohler A."/>
            <person name="Kuees U."/>
            <person name="Lindquist E.A."/>
            <person name="Lucas S.M."/>
            <person name="Mago R."/>
            <person name="Mauceli E."/>
            <person name="Morin E."/>
            <person name="Murat C."/>
            <person name="Pangilinan J.L."/>
            <person name="Park R."/>
            <person name="Pearson M."/>
            <person name="Quesneville H."/>
            <person name="Rouhier N."/>
            <person name="Sakthikumar S."/>
            <person name="Salamov A.A."/>
            <person name="Schmutz J."/>
            <person name="Selles B."/>
            <person name="Shapiro H."/>
            <person name="Tanguay P."/>
            <person name="Tuskan G.A."/>
            <person name="Henrissat B."/>
            <person name="Van de Peer Y."/>
            <person name="Rouze P."/>
            <person name="Ellis J.G."/>
            <person name="Dodds P.N."/>
            <person name="Schein J.E."/>
            <person name="Zhong S."/>
            <person name="Hamelin R.C."/>
            <person name="Grigoriev I.V."/>
            <person name="Szabo L.J."/>
            <person name="Martin F."/>
        </authorList>
    </citation>
    <scope>NUCLEOTIDE SEQUENCE [LARGE SCALE GENOMIC DNA]</scope>
    <source>
        <strain evidence="5">98AG31 / pathotype 3-4-7</strain>
    </source>
</reference>
<keyword evidence="2" id="KW-0694">RNA-binding</keyword>
<organism evidence="5">
    <name type="scientific">Melampsora larici-populina (strain 98AG31 / pathotype 3-4-7)</name>
    <name type="common">Poplar leaf rust fungus</name>
    <dbReference type="NCBI Taxonomy" id="747676"/>
    <lineage>
        <taxon>Eukaryota</taxon>
        <taxon>Fungi</taxon>
        <taxon>Dikarya</taxon>
        <taxon>Basidiomycota</taxon>
        <taxon>Pucciniomycotina</taxon>
        <taxon>Pucciniomycetes</taxon>
        <taxon>Pucciniales</taxon>
        <taxon>Melampsoraceae</taxon>
        <taxon>Melampsora</taxon>
    </lineage>
</organism>
<feature type="non-terminal residue" evidence="4">
    <location>
        <position position="1"/>
    </location>
</feature>
<keyword evidence="1" id="KW-0507">mRNA processing</keyword>
<accession>F4S7D4</accession>
<dbReference type="STRING" id="747676.F4S7D4"/>
<dbReference type="VEuPathDB" id="FungiDB:MELLADRAFT_31912"/>
<evidence type="ECO:0008006" key="6">
    <source>
        <dbReference type="Google" id="ProtNLM"/>
    </source>
</evidence>
<evidence type="ECO:0000256" key="3">
    <source>
        <dbReference type="ARBA" id="ARBA00023187"/>
    </source>
</evidence>
<dbReference type="RefSeq" id="XP_007417287.1">
    <property type="nucleotide sequence ID" value="XM_007417225.1"/>
</dbReference>
<keyword evidence="3" id="KW-0508">mRNA splicing</keyword>
<dbReference type="HOGENOM" id="CLU_149586_1_0_1"/>
<dbReference type="CDD" id="cd12232">
    <property type="entry name" value="RRM3_U2AF65"/>
    <property type="match status" value="1"/>
</dbReference>
<dbReference type="AlphaFoldDB" id="F4S7D4"/>
<dbReference type="GO" id="GO:0008380">
    <property type="term" value="P:RNA splicing"/>
    <property type="evidence" value="ECO:0007669"/>
    <property type="project" value="UniProtKB-KW"/>
</dbReference>